<comment type="caution">
    <text evidence="1">The sequence shown here is derived from an EMBL/GenBank/DDBJ whole genome shotgun (WGS) entry which is preliminary data.</text>
</comment>
<proteinExistence type="predicted"/>
<evidence type="ECO:0000313" key="1">
    <source>
        <dbReference type="EMBL" id="EQD34721.1"/>
    </source>
</evidence>
<accession>T0YGY7</accession>
<gene>
    <name evidence="1" type="ORF">B1A_18572</name>
</gene>
<protein>
    <submittedName>
        <fullName evidence="1">Transposase IS4 family protein</fullName>
    </submittedName>
</protein>
<dbReference type="EMBL" id="AUZX01013710">
    <property type="protein sequence ID" value="EQD34721.1"/>
    <property type="molecule type" value="Genomic_DNA"/>
</dbReference>
<sequence>MYVETGTSKIKGKTYTRTLIRESYRDGQKVRHRTVANISRCSPEEINAIKVALEYKGSLADHIIDQDDIDAAQGLSMGAVFSLYKIAQELGIVKALGNSEKAKLSLWMILARLIEPGS</sequence>
<feature type="non-terminal residue" evidence="1">
    <location>
        <position position="118"/>
    </location>
</feature>
<organism evidence="1">
    <name type="scientific">mine drainage metagenome</name>
    <dbReference type="NCBI Taxonomy" id="410659"/>
    <lineage>
        <taxon>unclassified sequences</taxon>
        <taxon>metagenomes</taxon>
        <taxon>ecological metagenomes</taxon>
    </lineage>
</organism>
<dbReference type="AlphaFoldDB" id="T0YGY7"/>
<name>T0YGY7_9ZZZZ</name>
<reference evidence="1" key="2">
    <citation type="journal article" date="2014" name="ISME J.">
        <title>Microbial stratification in low pH oxic and suboxic macroscopic growths along an acid mine drainage.</title>
        <authorList>
            <person name="Mendez-Garcia C."/>
            <person name="Mesa V."/>
            <person name="Sprenger R.R."/>
            <person name="Richter M."/>
            <person name="Diez M.S."/>
            <person name="Solano J."/>
            <person name="Bargiela R."/>
            <person name="Golyshina O.V."/>
            <person name="Manteca A."/>
            <person name="Ramos J.L."/>
            <person name="Gallego J.R."/>
            <person name="Llorente I."/>
            <person name="Martins Dos Santos V.A."/>
            <person name="Jensen O.N."/>
            <person name="Pelaez A.I."/>
            <person name="Sanchez J."/>
            <person name="Ferrer M."/>
        </authorList>
    </citation>
    <scope>NUCLEOTIDE SEQUENCE</scope>
</reference>
<reference evidence="1" key="1">
    <citation type="submission" date="2013-08" db="EMBL/GenBank/DDBJ databases">
        <authorList>
            <person name="Mendez C."/>
            <person name="Richter M."/>
            <person name="Ferrer M."/>
            <person name="Sanchez J."/>
        </authorList>
    </citation>
    <scope>NUCLEOTIDE SEQUENCE</scope>
</reference>